<dbReference type="GO" id="GO:0008865">
    <property type="term" value="F:fructokinase activity"/>
    <property type="evidence" value="ECO:0007669"/>
    <property type="project" value="UniProtKB-EC"/>
</dbReference>
<evidence type="ECO:0000256" key="1">
    <source>
        <dbReference type="ARBA" id="ARBA00001946"/>
    </source>
</evidence>
<dbReference type="SUPFAM" id="SSF53067">
    <property type="entry name" value="Actin-like ATPase domain"/>
    <property type="match status" value="1"/>
</dbReference>
<evidence type="ECO:0000256" key="2">
    <source>
        <dbReference type="ARBA" id="ARBA00022723"/>
    </source>
</evidence>
<dbReference type="GO" id="GO:0046872">
    <property type="term" value="F:metal ion binding"/>
    <property type="evidence" value="ECO:0007669"/>
    <property type="project" value="UniProtKB-KW"/>
</dbReference>
<dbReference type="InterPro" id="IPR051804">
    <property type="entry name" value="Carb_Metab_Reg_Kinase/Isom"/>
</dbReference>
<keyword evidence="7" id="KW-0808">Transferase</keyword>
<keyword evidence="7" id="KW-0418">Kinase</keyword>
<dbReference type="InterPro" id="IPR000600">
    <property type="entry name" value="ROK"/>
</dbReference>
<sequence length="312" mass="31140">MAGSVASLDAATSIMANGATRIAGVELGGTKCVCTLATADGTILDQATVPTTTPDATLGAIERTLDGWAGAAALGALGIASFGPVRLDPAASDWGHITSTSKPGWQQTDVGARLRDRYGVPTAFDTDVNGAALAEARWGAAAGLSDFAYVTLGTGVGVGLIVHGRPTRGIGHCEIGHMHVARLAGDDWPGSCPFHGDCVEGLASGTAIAARLGDVPVASVSADHEVWDGVVETVAQLCQAVVLATGAARILIGGGVAGGQPFLLPRVEARLRAIIAGYVELPGEPLVTPPGLGDGAGPLGPIAMTAAMLETA</sequence>
<evidence type="ECO:0000256" key="3">
    <source>
        <dbReference type="ARBA" id="ARBA00022833"/>
    </source>
</evidence>
<keyword evidence="2" id="KW-0479">Metal-binding</keyword>
<dbReference type="InterPro" id="IPR043129">
    <property type="entry name" value="ATPase_NBD"/>
</dbReference>
<evidence type="ECO:0000256" key="5">
    <source>
        <dbReference type="ARBA" id="ARBA00038887"/>
    </source>
</evidence>
<protein>
    <recommendedName>
        <fullName evidence="5">fructokinase</fullName>
        <ecNumber evidence="5">2.7.1.4</ecNumber>
    </recommendedName>
</protein>
<dbReference type="Gene3D" id="3.30.420.40">
    <property type="match status" value="2"/>
</dbReference>
<dbReference type="EMBL" id="JACIJJ010000002">
    <property type="protein sequence ID" value="MBB5697967.1"/>
    <property type="molecule type" value="Genomic_DNA"/>
</dbReference>
<name>A0A7W9AP22_9SPHN</name>
<dbReference type="PANTHER" id="PTHR42742:SF3">
    <property type="entry name" value="FRUCTOKINASE"/>
    <property type="match status" value="1"/>
</dbReference>
<evidence type="ECO:0000313" key="8">
    <source>
        <dbReference type="Proteomes" id="UP000557739"/>
    </source>
</evidence>
<dbReference type="PANTHER" id="PTHR42742">
    <property type="entry name" value="TRANSCRIPTIONAL REPRESSOR MPRA"/>
    <property type="match status" value="1"/>
</dbReference>
<evidence type="ECO:0000313" key="7">
    <source>
        <dbReference type="EMBL" id="MBB5697967.1"/>
    </source>
</evidence>
<proteinExistence type="predicted"/>
<keyword evidence="3" id="KW-0862">Zinc</keyword>
<evidence type="ECO:0000256" key="6">
    <source>
        <dbReference type="ARBA" id="ARBA00048451"/>
    </source>
</evidence>
<dbReference type="Pfam" id="PF00480">
    <property type="entry name" value="ROK"/>
    <property type="match status" value="1"/>
</dbReference>
<dbReference type="Proteomes" id="UP000557739">
    <property type="component" value="Unassembled WGS sequence"/>
</dbReference>
<keyword evidence="4" id="KW-0460">Magnesium</keyword>
<dbReference type="EC" id="2.7.1.4" evidence="5"/>
<comment type="cofactor">
    <cofactor evidence="1">
        <name>Mg(2+)</name>
        <dbReference type="ChEBI" id="CHEBI:18420"/>
    </cofactor>
</comment>
<organism evidence="7 8">
    <name type="scientific">Sphingomonas yantingensis</name>
    <dbReference type="NCBI Taxonomy" id="1241761"/>
    <lineage>
        <taxon>Bacteria</taxon>
        <taxon>Pseudomonadati</taxon>
        <taxon>Pseudomonadota</taxon>
        <taxon>Alphaproteobacteria</taxon>
        <taxon>Sphingomonadales</taxon>
        <taxon>Sphingomonadaceae</taxon>
        <taxon>Sphingomonas</taxon>
    </lineage>
</organism>
<dbReference type="CDD" id="cd24067">
    <property type="entry name" value="ASKHA_NBD_ROK_BsFRK-like"/>
    <property type="match status" value="1"/>
</dbReference>
<reference evidence="7 8" key="1">
    <citation type="submission" date="2020-08" db="EMBL/GenBank/DDBJ databases">
        <title>Genomic Encyclopedia of Type Strains, Phase IV (KMG-IV): sequencing the most valuable type-strain genomes for metagenomic binning, comparative biology and taxonomic classification.</title>
        <authorList>
            <person name="Goeker M."/>
        </authorList>
    </citation>
    <scope>NUCLEOTIDE SEQUENCE [LARGE SCALE GENOMIC DNA]</scope>
    <source>
        <strain evidence="7 8">DSM 27244</strain>
    </source>
</reference>
<accession>A0A7W9AP22</accession>
<dbReference type="RefSeq" id="WP_246359376.1">
    <property type="nucleotide sequence ID" value="NZ_JACIJJ010000002.1"/>
</dbReference>
<comment type="catalytic activity">
    <reaction evidence="6">
        <text>D-fructose + ATP = D-fructose 6-phosphate + ADP + H(+)</text>
        <dbReference type="Rhea" id="RHEA:16125"/>
        <dbReference type="ChEBI" id="CHEBI:15378"/>
        <dbReference type="ChEBI" id="CHEBI:30616"/>
        <dbReference type="ChEBI" id="CHEBI:37721"/>
        <dbReference type="ChEBI" id="CHEBI:61527"/>
        <dbReference type="ChEBI" id="CHEBI:456216"/>
        <dbReference type="EC" id="2.7.1.4"/>
    </reaction>
</comment>
<dbReference type="AlphaFoldDB" id="A0A7W9AP22"/>
<comment type="caution">
    <text evidence="7">The sequence shown here is derived from an EMBL/GenBank/DDBJ whole genome shotgun (WGS) entry which is preliminary data.</text>
</comment>
<gene>
    <name evidence="7" type="ORF">FHR19_001312</name>
</gene>
<keyword evidence="8" id="KW-1185">Reference proteome</keyword>
<evidence type="ECO:0000256" key="4">
    <source>
        <dbReference type="ARBA" id="ARBA00022842"/>
    </source>
</evidence>